<evidence type="ECO:0000256" key="3">
    <source>
        <dbReference type="ARBA" id="ARBA00020631"/>
    </source>
</evidence>
<keyword evidence="6 8" id="KW-0804">Transcription</keyword>
<dbReference type="GO" id="GO:0070847">
    <property type="term" value="C:core mediator complex"/>
    <property type="evidence" value="ECO:0007669"/>
    <property type="project" value="TreeGrafter"/>
</dbReference>
<dbReference type="Gene3D" id="6.10.140.1520">
    <property type="match status" value="1"/>
</dbReference>
<dbReference type="Pfam" id="PF05983">
    <property type="entry name" value="Med7"/>
    <property type="match status" value="1"/>
</dbReference>
<dbReference type="PANTHER" id="PTHR21428">
    <property type="entry name" value="MEDIATOR OF RNA POLYMERASE II TRANSCRIPTION SUBUNIT 7"/>
    <property type="match status" value="1"/>
</dbReference>
<evidence type="ECO:0000256" key="8">
    <source>
        <dbReference type="RuleBase" id="RU364060"/>
    </source>
</evidence>
<dbReference type="InterPro" id="IPR037212">
    <property type="entry name" value="Med7/Med21-like"/>
</dbReference>
<feature type="region of interest" description="Disordered" evidence="10">
    <location>
        <begin position="32"/>
        <end position="56"/>
    </location>
</feature>
<evidence type="ECO:0000256" key="9">
    <source>
        <dbReference type="SAM" id="Coils"/>
    </source>
</evidence>
<keyword evidence="4 8" id="KW-0805">Transcription regulation</keyword>
<keyword evidence="9" id="KW-0175">Coiled coil</keyword>
<evidence type="ECO:0000256" key="5">
    <source>
        <dbReference type="ARBA" id="ARBA00023159"/>
    </source>
</evidence>
<comment type="function">
    <text evidence="8">Component of the Mediator complex, a coactivator involved in the regulated transcription of nearly all RNA polymerase II-dependent genes. Mediator functions as a bridge to convey information from gene-specific regulatory proteins to the basal RNA polymerase II transcription machinery.</text>
</comment>
<evidence type="ECO:0000256" key="4">
    <source>
        <dbReference type="ARBA" id="ARBA00023015"/>
    </source>
</evidence>
<evidence type="ECO:0000313" key="11">
    <source>
        <dbReference type="EMBL" id="GAV52846.1"/>
    </source>
</evidence>
<dbReference type="InterPro" id="IPR044888">
    <property type="entry name" value="Mediatior_Med7_sf"/>
</dbReference>
<keyword evidence="5 8" id="KW-0010">Activator</keyword>
<proteinExistence type="inferred from homology"/>
<dbReference type="Gene3D" id="6.10.140.200">
    <property type="match status" value="1"/>
</dbReference>
<comment type="caution">
    <text evidence="11">The sequence shown here is derived from an EMBL/GenBank/DDBJ whole genome shotgun (WGS) entry which is preliminary data.</text>
</comment>
<organism evidence="11 12">
    <name type="scientific">Zygosaccharomyces rouxii</name>
    <dbReference type="NCBI Taxonomy" id="4956"/>
    <lineage>
        <taxon>Eukaryota</taxon>
        <taxon>Fungi</taxon>
        <taxon>Dikarya</taxon>
        <taxon>Ascomycota</taxon>
        <taxon>Saccharomycotina</taxon>
        <taxon>Saccharomycetes</taxon>
        <taxon>Saccharomycetales</taxon>
        <taxon>Saccharomycetaceae</taxon>
        <taxon>Zygosaccharomyces</taxon>
    </lineage>
</organism>
<comment type="subunit">
    <text evidence="8">Component of the Mediator complex.</text>
</comment>
<evidence type="ECO:0000256" key="2">
    <source>
        <dbReference type="ARBA" id="ARBA00009994"/>
    </source>
</evidence>
<name>A0A1Q3AAT1_ZYGRO</name>
<dbReference type="EMBL" id="BDGX01000035">
    <property type="protein sequence ID" value="GAV52846.1"/>
    <property type="molecule type" value="Genomic_DNA"/>
</dbReference>
<evidence type="ECO:0000256" key="1">
    <source>
        <dbReference type="ARBA" id="ARBA00004123"/>
    </source>
</evidence>
<evidence type="ECO:0000256" key="7">
    <source>
        <dbReference type="ARBA" id="ARBA00023242"/>
    </source>
</evidence>
<dbReference type="OrthoDB" id="10253553at2759"/>
<dbReference type="GO" id="GO:0006357">
    <property type="term" value="P:regulation of transcription by RNA polymerase II"/>
    <property type="evidence" value="ECO:0007669"/>
    <property type="project" value="InterPro"/>
</dbReference>
<sequence length="237" mass="27164">MSSETNDISFLYPPPPPYIKFFTKENLDKLPEYKEQKHANANADADAEGDENGEEKIESQLDFLIPPPMPKDQYRAFGSIWQVKDRLPDLEASGLTQLYKKPDDNSDGSTDYQYKIQELRRLLKSLLLNYLELVGALSMNPELFPGKVDHIRIILVNMHHLLNEYRPHQSRESLIMLLEEQLEYKKREIQHIEQVCQNVREKLSKIQEGGHAESGGGAGENSANEKTAHMNINTDTN</sequence>
<evidence type="ECO:0000313" key="12">
    <source>
        <dbReference type="Proteomes" id="UP000187013"/>
    </source>
</evidence>
<feature type="region of interest" description="Disordered" evidence="10">
    <location>
        <begin position="207"/>
        <end position="237"/>
    </location>
</feature>
<comment type="subcellular location">
    <subcellularLocation>
        <location evidence="1 8">Nucleus</location>
    </subcellularLocation>
</comment>
<gene>
    <name evidence="11" type="ORF">ZYGR_0AI01280</name>
</gene>
<dbReference type="AlphaFoldDB" id="A0A1Q3AAT1"/>
<reference evidence="11 12" key="1">
    <citation type="submission" date="2016-08" db="EMBL/GenBank/DDBJ databases">
        <title>Draft genome sequence of allopolyploid Zygosaccharomyces rouxii.</title>
        <authorList>
            <person name="Watanabe J."/>
            <person name="Uehara K."/>
            <person name="Mogi Y."/>
            <person name="Tsukioka Y."/>
        </authorList>
    </citation>
    <scope>NUCLEOTIDE SEQUENCE [LARGE SCALE GENOMIC DNA]</scope>
    <source>
        <strain evidence="11 12">NBRC 110957</strain>
    </source>
</reference>
<comment type="similarity">
    <text evidence="2 8">Belongs to the Mediator complex subunit 7 family.</text>
</comment>
<evidence type="ECO:0000256" key="6">
    <source>
        <dbReference type="ARBA" id="ARBA00023163"/>
    </source>
</evidence>
<accession>A0A1Q3AAT1</accession>
<keyword evidence="7 8" id="KW-0539">Nucleus</keyword>
<dbReference type="GO" id="GO:0003712">
    <property type="term" value="F:transcription coregulator activity"/>
    <property type="evidence" value="ECO:0007669"/>
    <property type="project" value="InterPro"/>
</dbReference>
<dbReference type="SUPFAM" id="SSF140718">
    <property type="entry name" value="Mediator hinge subcomplex-like"/>
    <property type="match status" value="1"/>
</dbReference>
<feature type="coiled-coil region" evidence="9">
    <location>
        <begin position="175"/>
        <end position="202"/>
    </location>
</feature>
<protein>
    <recommendedName>
        <fullName evidence="3 8">Mediator of RNA polymerase II transcription subunit 7</fullName>
    </recommendedName>
</protein>
<evidence type="ECO:0000256" key="10">
    <source>
        <dbReference type="SAM" id="MobiDB-lite"/>
    </source>
</evidence>
<dbReference type="GO" id="GO:0016592">
    <property type="term" value="C:mediator complex"/>
    <property type="evidence" value="ECO:0007669"/>
    <property type="project" value="InterPro"/>
</dbReference>
<dbReference type="InterPro" id="IPR009244">
    <property type="entry name" value="Mediatior_Med7"/>
</dbReference>
<dbReference type="Proteomes" id="UP000187013">
    <property type="component" value="Unassembled WGS sequence"/>
</dbReference>
<dbReference type="PANTHER" id="PTHR21428:SF11">
    <property type="entry name" value="MEDIATOR OF RNA POLYMERASE II TRANSCRIPTION SUBUNIT 7"/>
    <property type="match status" value="1"/>
</dbReference>